<organism evidence="1 2">
    <name type="scientific">Naganishia adeliensis</name>
    <dbReference type="NCBI Taxonomy" id="92952"/>
    <lineage>
        <taxon>Eukaryota</taxon>
        <taxon>Fungi</taxon>
        <taxon>Dikarya</taxon>
        <taxon>Basidiomycota</taxon>
        <taxon>Agaricomycotina</taxon>
        <taxon>Tremellomycetes</taxon>
        <taxon>Filobasidiales</taxon>
        <taxon>Filobasidiaceae</taxon>
        <taxon>Naganishia</taxon>
    </lineage>
</organism>
<gene>
    <name evidence="1" type="ORF">QFC20_006751</name>
</gene>
<accession>A0ACC2V8A5</accession>
<protein>
    <submittedName>
        <fullName evidence="1">Uncharacterized protein</fullName>
    </submittedName>
</protein>
<proteinExistence type="predicted"/>
<evidence type="ECO:0000313" key="2">
    <source>
        <dbReference type="Proteomes" id="UP001230649"/>
    </source>
</evidence>
<dbReference type="EMBL" id="JASBWS010000129">
    <property type="protein sequence ID" value="KAJ9095101.1"/>
    <property type="molecule type" value="Genomic_DNA"/>
</dbReference>
<evidence type="ECO:0000313" key="1">
    <source>
        <dbReference type="EMBL" id="KAJ9095101.1"/>
    </source>
</evidence>
<sequence>MYSMMTETTPEPKTDVKTSTPIFDSGDPLKSVKQEPQSSNGDVKSSNQPKSTTFAPYQGTGLLDRIAGFDRLFPEDPAREGDSAARQDDCGWRSPKTIKVKAKGAGSGRVGHVKEDEIAKDGRGDRQDESATFHSSEEPRPESRTISAEHNGIVFDGQQRRIRPRSTLRAWSSADGGFLGAYTSRTSPYKRLANSKRGVSKSNREYDKAEQDTRNATSGIAHQADPRLARVHMPLFAPSSNQITQHNFAPGSIQHHPPRALPHNARNPRDVALLESLPYVDQGVRQAGAVDDSDEDDEIVFLGERRSFTTVDNTARSWSSMSGSTGYWVPVETKRSGQPTMAEKMNQIVQLLLVAAEVLDTDEIEGVKRESSESMFNSNNAMREAVSPAIPATLSPLYTLAKLSIKRIRTQGAKKHETQNQLTVANHTSSKKPASSVWIRGGHRSNNKDAFTNKAKKPYDRPSKSTNKESTDSSSLHWHTDFPKFEMQAVERKRSISSRGSVLSGTASLSNMPPGMGKKVTFGDQVYEGKLPSKTESGSTEAKVLSRDRVEQGPATKGRPSSSSSGKRPRGRPRKDSVKVDEEAGHFETLRESRPKQEGGQKRVTTRSGTMGNSSLCIPESIFGGADSASQLLLHNL</sequence>
<reference evidence="1" key="1">
    <citation type="submission" date="2023-04" db="EMBL/GenBank/DDBJ databases">
        <title>Draft Genome sequencing of Naganishia species isolated from polar environments using Oxford Nanopore Technology.</title>
        <authorList>
            <person name="Leo P."/>
            <person name="Venkateswaran K."/>
        </authorList>
    </citation>
    <scope>NUCLEOTIDE SEQUENCE</scope>
    <source>
        <strain evidence="1">MNA-CCFEE 5262</strain>
    </source>
</reference>
<dbReference type="Proteomes" id="UP001230649">
    <property type="component" value="Unassembled WGS sequence"/>
</dbReference>
<name>A0ACC2V8A5_9TREE</name>
<comment type="caution">
    <text evidence="1">The sequence shown here is derived from an EMBL/GenBank/DDBJ whole genome shotgun (WGS) entry which is preliminary data.</text>
</comment>
<keyword evidence="2" id="KW-1185">Reference proteome</keyword>